<proteinExistence type="inferred from homology"/>
<evidence type="ECO:0000256" key="7">
    <source>
        <dbReference type="ARBA" id="ARBA00023047"/>
    </source>
</evidence>
<evidence type="ECO:0000313" key="12">
    <source>
        <dbReference type="Proteomes" id="UP000192511"/>
    </source>
</evidence>
<keyword evidence="7" id="KW-0625">Polysaccharide transport</keyword>
<dbReference type="Proteomes" id="UP000192511">
    <property type="component" value="Unassembled WGS sequence"/>
</dbReference>
<evidence type="ECO:0000256" key="6">
    <source>
        <dbReference type="ARBA" id="ARBA00022989"/>
    </source>
</evidence>
<evidence type="ECO:0000256" key="8">
    <source>
        <dbReference type="ARBA" id="ARBA00023136"/>
    </source>
</evidence>
<feature type="transmembrane region" description="Helical" evidence="9">
    <location>
        <begin position="134"/>
        <end position="157"/>
    </location>
</feature>
<keyword evidence="3" id="KW-0813">Transport</keyword>
<dbReference type="RefSeq" id="WP_019232614.1">
    <property type="nucleotide sequence ID" value="NZ_JAPHPC010000001.1"/>
</dbReference>
<name>A0AAX0WYU2_9GAMM</name>
<comment type="caution">
    <text evidence="11">The sequence shown here is derived from an EMBL/GenBank/DDBJ whole genome shotgun (WGS) entry which is preliminary data.</text>
</comment>
<keyword evidence="8 9" id="KW-0472">Membrane</keyword>
<accession>A0AAX0WYU2</accession>
<evidence type="ECO:0000256" key="2">
    <source>
        <dbReference type="ARBA" id="ARBA00007783"/>
    </source>
</evidence>
<dbReference type="Pfam" id="PF01061">
    <property type="entry name" value="ABC2_membrane"/>
    <property type="match status" value="1"/>
</dbReference>
<dbReference type="GO" id="GO:0005886">
    <property type="term" value="C:plasma membrane"/>
    <property type="evidence" value="ECO:0007669"/>
    <property type="project" value="UniProtKB-SubCell"/>
</dbReference>
<reference evidence="11" key="1">
    <citation type="submission" date="2017-12" db="EMBL/GenBank/DDBJ databases">
        <title>FDA dAtabase for Regulatory Grade micrObial Sequences (FDA-ARGOS): Supporting development and validation of Infectious Disease Dx tests.</title>
        <authorList>
            <person name="Kerrigan L."/>
            <person name="Tallon L.J."/>
            <person name="Sadzewicz L."/>
            <person name="Sengamalay N."/>
            <person name="Ott S."/>
            <person name="Godinez A."/>
            <person name="Nagaraj S."/>
            <person name="Vavikolanu K."/>
            <person name="Vyas G."/>
            <person name="Nadendla S."/>
            <person name="Aluvathingal J."/>
            <person name="Sichtig H."/>
        </authorList>
    </citation>
    <scope>NUCLEOTIDE SEQUENCE [LARGE SCALE GENOMIC DNA]</scope>
    <source>
        <strain evidence="11">FDAARGOS_200</strain>
    </source>
</reference>
<dbReference type="GO" id="GO:0015920">
    <property type="term" value="P:lipopolysaccharide transport"/>
    <property type="evidence" value="ECO:0007669"/>
    <property type="project" value="TreeGrafter"/>
</dbReference>
<dbReference type="GO" id="GO:0015774">
    <property type="term" value="P:polysaccharide transport"/>
    <property type="evidence" value="ECO:0007669"/>
    <property type="project" value="UniProtKB-KW"/>
</dbReference>
<keyword evidence="7" id="KW-0762">Sugar transport</keyword>
<dbReference type="GO" id="GO:0140359">
    <property type="term" value="F:ABC-type transporter activity"/>
    <property type="evidence" value="ECO:0007669"/>
    <property type="project" value="InterPro"/>
</dbReference>
<protein>
    <submittedName>
        <fullName evidence="11">ABC transporter permease</fullName>
    </submittedName>
</protein>
<keyword evidence="4" id="KW-1003">Cell membrane</keyword>
<dbReference type="AlphaFoldDB" id="A0AAX0WYU2"/>
<evidence type="ECO:0000256" key="3">
    <source>
        <dbReference type="ARBA" id="ARBA00022448"/>
    </source>
</evidence>
<keyword evidence="6 9" id="KW-1133">Transmembrane helix</keyword>
<evidence type="ECO:0000313" key="11">
    <source>
        <dbReference type="EMBL" id="PNL63384.1"/>
    </source>
</evidence>
<gene>
    <name evidence="11" type="ORF">A6J39_020500</name>
</gene>
<feature type="transmembrane region" description="Helical" evidence="9">
    <location>
        <begin position="197"/>
        <end position="215"/>
    </location>
</feature>
<feature type="transmembrane region" description="Helical" evidence="9">
    <location>
        <begin position="57"/>
        <end position="76"/>
    </location>
</feature>
<evidence type="ECO:0000256" key="9">
    <source>
        <dbReference type="SAM" id="Phobius"/>
    </source>
</evidence>
<dbReference type="InterPro" id="IPR013525">
    <property type="entry name" value="ABC2_TM"/>
</dbReference>
<dbReference type="PANTHER" id="PTHR30413:SF10">
    <property type="entry name" value="CAPSULE POLYSACCHARIDE EXPORT INNER-MEMBRANE PROTEIN CTRC"/>
    <property type="match status" value="1"/>
</dbReference>
<keyword evidence="12" id="KW-1185">Reference proteome</keyword>
<feature type="transmembrane region" description="Helical" evidence="9">
    <location>
        <begin position="163"/>
        <end position="185"/>
    </location>
</feature>
<evidence type="ECO:0000256" key="1">
    <source>
        <dbReference type="ARBA" id="ARBA00004651"/>
    </source>
</evidence>
<keyword evidence="5 9" id="KW-0812">Transmembrane</keyword>
<evidence type="ECO:0000259" key="10">
    <source>
        <dbReference type="Pfam" id="PF01061"/>
    </source>
</evidence>
<comment type="subcellular location">
    <subcellularLocation>
        <location evidence="1">Cell membrane</location>
        <topology evidence="1">Multi-pass membrane protein</topology>
    </subcellularLocation>
</comment>
<organism evidence="11 12">
    <name type="scientific">Legionella anisa</name>
    <dbReference type="NCBI Taxonomy" id="28082"/>
    <lineage>
        <taxon>Bacteria</taxon>
        <taxon>Pseudomonadati</taxon>
        <taxon>Pseudomonadota</taxon>
        <taxon>Gammaproteobacteria</taxon>
        <taxon>Legionellales</taxon>
        <taxon>Legionellaceae</taxon>
        <taxon>Legionella</taxon>
    </lineage>
</organism>
<evidence type="ECO:0000256" key="4">
    <source>
        <dbReference type="ARBA" id="ARBA00022475"/>
    </source>
</evidence>
<feature type="transmembrane region" description="Helical" evidence="9">
    <location>
        <begin position="252"/>
        <end position="270"/>
    </location>
</feature>
<comment type="similarity">
    <text evidence="2">Belongs to the ABC-2 integral membrane protein family.</text>
</comment>
<feature type="domain" description="ABC-2 type transporter transmembrane" evidence="10">
    <location>
        <begin position="41"/>
        <end position="240"/>
    </location>
</feature>
<feature type="transmembrane region" description="Helical" evidence="9">
    <location>
        <begin position="88"/>
        <end position="113"/>
    </location>
</feature>
<dbReference type="PANTHER" id="PTHR30413">
    <property type="entry name" value="INNER MEMBRANE TRANSPORT PERMEASE"/>
    <property type="match status" value="1"/>
</dbReference>
<evidence type="ECO:0000256" key="5">
    <source>
        <dbReference type="ARBA" id="ARBA00022692"/>
    </source>
</evidence>
<sequence length="281" mass="33164">MAKCVFKKQLSTVKCREIILKANNIYKELKAIFVEWPIWFMLGTQDIKLRYRFSSIGPFWITINMAITVYSMSFLYSHLFKVKLEDYLPYLTSGIICWSFLSNLFIEGSNAFIEASNYIKNQEIFVSHFLMRLFLRNIIIFAHNLLVYLPIIFLFNIGISFKIVMIIPGLLLIGLNAVFWGTLLAVITTKYRDFGQIVNNLIQIAFFLTPIMWLPNLLPSEFQWLIHYNPLNQFLNLIRAPLMNTWIDLPNLYMVVLISFLGFILYGIVLRRYKNYIVFWL</sequence>
<dbReference type="EMBL" id="NBTX02000004">
    <property type="protein sequence ID" value="PNL63384.1"/>
    <property type="molecule type" value="Genomic_DNA"/>
</dbReference>